<evidence type="ECO:0008006" key="4">
    <source>
        <dbReference type="Google" id="ProtNLM"/>
    </source>
</evidence>
<dbReference type="AlphaFoldDB" id="A0A1J5NF59"/>
<feature type="transmembrane region" description="Helical" evidence="1">
    <location>
        <begin position="12"/>
        <end position="35"/>
    </location>
</feature>
<dbReference type="OrthoDB" id="5402363at2"/>
<feature type="transmembrane region" description="Helical" evidence="1">
    <location>
        <begin position="50"/>
        <end position="71"/>
    </location>
</feature>
<keyword evidence="1" id="KW-0812">Transmembrane</keyword>
<keyword evidence="1" id="KW-0472">Membrane</keyword>
<protein>
    <recommendedName>
        <fullName evidence="4">Inner membrane protein YjcH</fullName>
    </recommendedName>
</protein>
<keyword evidence="1" id="KW-1133">Transmembrane helix</keyword>
<gene>
    <name evidence="2" type="ORF">BerOc1_00326</name>
</gene>
<accession>A0A1J5NF59</accession>
<name>A0A1J5NF59_9BACT</name>
<dbReference type="RefSeq" id="WP_071543979.1">
    <property type="nucleotide sequence ID" value="NZ_LKAQ01000001.1"/>
</dbReference>
<sequence length="103" mass="11653">MDQIERIRKRQLGIALGVGIPYFAFVIGVFLLVYLAGEWVTGTSILGFPLHYWLVAVAIYPITWALFIWYVGKANEIEDEIAETIETPEPMDTMNTMEAREGA</sequence>
<proteinExistence type="predicted"/>
<evidence type="ECO:0000313" key="3">
    <source>
        <dbReference type="Proteomes" id="UP000181901"/>
    </source>
</evidence>
<reference evidence="2 3" key="1">
    <citation type="submission" date="2015-09" db="EMBL/GenBank/DDBJ databases">
        <title>Genome of Desulfovibrio dechloracetivorans BerOc1, a mercury methylating strain isolated from highly hydrocarbons and metals contaminated coastal sediments.</title>
        <authorList>
            <person name="Goni Urriza M."/>
            <person name="Gassie C."/>
            <person name="Bouchez O."/>
            <person name="Klopp C."/>
            <person name="Ranchou-Peyruse A."/>
            <person name="Remy G."/>
        </authorList>
    </citation>
    <scope>NUCLEOTIDE SEQUENCE [LARGE SCALE GENOMIC DNA]</scope>
    <source>
        <strain evidence="2 3">BerOc1</strain>
    </source>
</reference>
<evidence type="ECO:0000256" key="1">
    <source>
        <dbReference type="SAM" id="Phobius"/>
    </source>
</evidence>
<dbReference type="Proteomes" id="UP000181901">
    <property type="component" value="Unassembled WGS sequence"/>
</dbReference>
<keyword evidence="3" id="KW-1185">Reference proteome</keyword>
<evidence type="ECO:0000313" key="2">
    <source>
        <dbReference type="EMBL" id="OIQ51863.1"/>
    </source>
</evidence>
<dbReference type="EMBL" id="LKAQ01000001">
    <property type="protein sequence ID" value="OIQ51863.1"/>
    <property type="molecule type" value="Genomic_DNA"/>
</dbReference>
<comment type="caution">
    <text evidence="2">The sequence shown here is derived from an EMBL/GenBank/DDBJ whole genome shotgun (WGS) entry which is preliminary data.</text>
</comment>
<organism evidence="2 3">
    <name type="scientific">Pseudodesulfovibrio hydrargyri</name>
    <dbReference type="NCBI Taxonomy" id="2125990"/>
    <lineage>
        <taxon>Bacteria</taxon>
        <taxon>Pseudomonadati</taxon>
        <taxon>Thermodesulfobacteriota</taxon>
        <taxon>Desulfovibrionia</taxon>
        <taxon>Desulfovibrionales</taxon>
        <taxon>Desulfovibrionaceae</taxon>
    </lineage>
</organism>